<sequence length="332" mass="38984">MIFKNFLITKKVSLASVLLTLLIINFSCKKDTKDNQDAKEVVITLSGERESISEDHKSLQNSIIVNEMQEESVYIGVLQPMYQEEDYYISLSFNDLTPDPFKEFHGNLKSYIGELISKTEDHERYKIQDTIGQHYFDVSGLDTIIVLDQDQKKLDTLYRKNYEYYSDQIESQIIATYNKTSSVSEERKDYVCMSKNDVVFKKGVSFHKDSIYLRETIHKNLFTPTTIYAHYKMIIKNDTISFLSFGDYNEKKQKENFYLLRNKAPIDSIINQYSISKMVPVPLSWEQESLYISYEFVPDSDNFWTSLIGIDLKNNKLKKYDRNRIPISIFEK</sequence>
<gene>
    <name evidence="2" type="ORF">GCM10022393_00810</name>
</gene>
<dbReference type="EMBL" id="BAABCW010000001">
    <property type="protein sequence ID" value="GAA4106417.1"/>
    <property type="molecule type" value="Genomic_DNA"/>
</dbReference>
<proteinExistence type="predicted"/>
<reference evidence="3" key="1">
    <citation type="journal article" date="2019" name="Int. J. Syst. Evol. Microbiol.">
        <title>The Global Catalogue of Microorganisms (GCM) 10K type strain sequencing project: providing services to taxonomists for standard genome sequencing and annotation.</title>
        <authorList>
            <consortium name="The Broad Institute Genomics Platform"/>
            <consortium name="The Broad Institute Genome Sequencing Center for Infectious Disease"/>
            <person name="Wu L."/>
            <person name="Ma J."/>
        </authorList>
    </citation>
    <scope>NUCLEOTIDE SEQUENCE [LARGE SCALE GENOMIC DNA]</scope>
    <source>
        <strain evidence="3">JCM 17106</strain>
    </source>
</reference>
<organism evidence="2 3">
    <name type="scientific">Aquimarina addita</name>
    <dbReference type="NCBI Taxonomy" id="870485"/>
    <lineage>
        <taxon>Bacteria</taxon>
        <taxon>Pseudomonadati</taxon>
        <taxon>Bacteroidota</taxon>
        <taxon>Flavobacteriia</taxon>
        <taxon>Flavobacteriales</taxon>
        <taxon>Flavobacteriaceae</taxon>
        <taxon>Aquimarina</taxon>
    </lineage>
</organism>
<evidence type="ECO:0000313" key="3">
    <source>
        <dbReference type="Proteomes" id="UP001500459"/>
    </source>
</evidence>
<keyword evidence="1" id="KW-0732">Signal</keyword>
<evidence type="ECO:0000256" key="1">
    <source>
        <dbReference type="SAM" id="SignalP"/>
    </source>
</evidence>
<accession>A0ABP7X803</accession>
<dbReference type="RefSeq" id="WP_344923744.1">
    <property type="nucleotide sequence ID" value="NZ_BAABCW010000001.1"/>
</dbReference>
<evidence type="ECO:0000313" key="2">
    <source>
        <dbReference type="EMBL" id="GAA4106417.1"/>
    </source>
</evidence>
<name>A0ABP7X803_9FLAO</name>
<keyword evidence="3" id="KW-1185">Reference proteome</keyword>
<feature type="signal peptide" evidence="1">
    <location>
        <begin position="1"/>
        <end position="29"/>
    </location>
</feature>
<dbReference type="Proteomes" id="UP001500459">
    <property type="component" value="Unassembled WGS sequence"/>
</dbReference>
<comment type="caution">
    <text evidence="2">The sequence shown here is derived from an EMBL/GenBank/DDBJ whole genome shotgun (WGS) entry which is preliminary data.</text>
</comment>
<feature type="chain" id="PRO_5046060783" description="DUF4837 family protein" evidence="1">
    <location>
        <begin position="30"/>
        <end position="332"/>
    </location>
</feature>
<protein>
    <recommendedName>
        <fullName evidence="4">DUF4837 family protein</fullName>
    </recommendedName>
</protein>
<evidence type="ECO:0008006" key="4">
    <source>
        <dbReference type="Google" id="ProtNLM"/>
    </source>
</evidence>